<dbReference type="OMA" id="TQIFYND"/>
<dbReference type="STRING" id="10228.B3RRP9"/>
<dbReference type="HOGENOM" id="CLU_011615_4_0_1"/>
<evidence type="ECO:0000256" key="13">
    <source>
        <dbReference type="PROSITE-ProRule" id="PRU00339"/>
    </source>
</evidence>
<dbReference type="InterPro" id="IPR019734">
    <property type="entry name" value="TPR_rpt"/>
</dbReference>
<feature type="transmembrane region" description="Helical" evidence="14">
    <location>
        <begin position="314"/>
        <end position="332"/>
    </location>
</feature>
<comment type="pathway">
    <text evidence="3">Protein modification; protein glycosylation.</text>
</comment>
<feature type="repeat" description="TPR" evidence="13">
    <location>
        <begin position="599"/>
        <end position="632"/>
    </location>
</feature>
<evidence type="ECO:0000256" key="8">
    <source>
        <dbReference type="ARBA" id="ARBA00022737"/>
    </source>
</evidence>
<feature type="repeat" description="TPR" evidence="13">
    <location>
        <begin position="486"/>
        <end position="519"/>
    </location>
</feature>
<dbReference type="Pfam" id="PF00515">
    <property type="entry name" value="TPR_1"/>
    <property type="match status" value="2"/>
</dbReference>
<keyword evidence="7 14" id="KW-0812">Transmembrane</keyword>
<dbReference type="eggNOG" id="KOG1124">
    <property type="taxonomic scope" value="Eukaryota"/>
</dbReference>
<evidence type="ECO:0000256" key="6">
    <source>
        <dbReference type="ARBA" id="ARBA00022679"/>
    </source>
</evidence>
<organism evidence="16 17">
    <name type="scientific">Trichoplax adhaerens</name>
    <name type="common">Trichoplax reptans</name>
    <dbReference type="NCBI Taxonomy" id="10228"/>
    <lineage>
        <taxon>Eukaryota</taxon>
        <taxon>Metazoa</taxon>
        <taxon>Placozoa</taxon>
        <taxon>Uniplacotomia</taxon>
        <taxon>Trichoplacea</taxon>
        <taxon>Trichoplacidae</taxon>
        <taxon>Trichoplax</taxon>
    </lineage>
</organism>
<feature type="transmembrane region" description="Helical" evidence="14">
    <location>
        <begin position="186"/>
        <end position="208"/>
    </location>
</feature>
<sequence>MVGHYFYLPGIIFFAYWNALQSGFAYDDNRAILENADVTCKTPWSHVFFNDYWGTSITHSGSHKSYRPLCVATFRLNFMLHQVRPFGFHLVNVLLHVISTLLFYQLTKRLLYAATIAAILFATHPIHTEAVTGLVGRADVGCCFFYLLSLLSYMDYCHGQGSSLKLVLCLLCAISAMLMKEQGITVLGICIIYDIFILHRQTILILLYDGRHGRKKRLGQIYLVFTRSMILVITGFVMMAIRWYIMGSITPSFSSSDNPASHCDHLLTRILTFNYLPAFNVYLLLYPNHLNFDWSMNAIPLIQSIHDFRNFATLLFYTALALLLLIIMKLVHSNNGKGIKQRSNHGNGQVNNMITTNDHHENHQLYSNQSVASAGIDRSTDWIVDILIMALALLAIPFLPACNLFFYVGFVVAERVLYIPSLGFCLLITLAVVLMYQKLKNYNLHQWVNMFVVILALLYTGRTISRNDDWFNEESLYKSGIQYNPPKALANLGNVLSAKGDIDEAEKAYKEALFHRPNMADTHYNLGILLQNAKRYNEALQCYEKAIEFRKKLAAAYLNIGVVYEKLGKKDEAIKIYRLGSQLDDVGLKNPKAQQHSITGIFFNLGTLLLRENQLQEALDNFMKAVEKCPEDYPVYSIYNMIGETYNRLDKHDRAELWFKKAIAKKVNHLPAYLTYAKSMASKGNLKVAERLYKTAIQLKPENADALAHYGQFLLDHNRKIEGAEIFGQAARIAPNQLSVIYNAGNAFREAELYSKAEEYFKAALNLSNKDINIYVNLGAINHIQGKLDEAEHYYSIALKLNPDNQILLTNMAKLRRRRSRNQHKH</sequence>
<feature type="repeat" description="TPR" evidence="13">
    <location>
        <begin position="520"/>
        <end position="553"/>
    </location>
</feature>
<dbReference type="InterPro" id="IPR011990">
    <property type="entry name" value="TPR-like_helical_dom_sf"/>
</dbReference>
<dbReference type="FunCoup" id="B3RRP9">
    <property type="interactions" value="249"/>
</dbReference>
<keyword evidence="17" id="KW-1185">Reference proteome</keyword>
<dbReference type="Pfam" id="PF13424">
    <property type="entry name" value="TPR_12"/>
    <property type="match status" value="1"/>
</dbReference>
<reference evidence="16 17" key="1">
    <citation type="journal article" date="2008" name="Nature">
        <title>The Trichoplax genome and the nature of placozoans.</title>
        <authorList>
            <person name="Srivastava M."/>
            <person name="Begovic E."/>
            <person name="Chapman J."/>
            <person name="Putnam N.H."/>
            <person name="Hellsten U."/>
            <person name="Kawashima T."/>
            <person name="Kuo A."/>
            <person name="Mitros T."/>
            <person name="Salamov A."/>
            <person name="Carpenter M.L."/>
            <person name="Signorovitch A.Y."/>
            <person name="Moreno M.A."/>
            <person name="Kamm K."/>
            <person name="Grimwood J."/>
            <person name="Schmutz J."/>
            <person name="Shapiro H."/>
            <person name="Grigoriev I.V."/>
            <person name="Buss L.W."/>
            <person name="Schierwater B."/>
            <person name="Dellaporta S.L."/>
            <person name="Rokhsar D.S."/>
        </authorList>
    </citation>
    <scope>NUCLEOTIDE SEQUENCE [LARGE SCALE GENOMIC DNA]</scope>
    <source>
        <strain evidence="16 17">Grell-BS-1999</strain>
    </source>
</reference>
<dbReference type="OrthoDB" id="19588at2759"/>
<dbReference type="KEGG" id="tad:TRIADDRAFT_22709"/>
<dbReference type="InParanoid" id="B3RRP9"/>
<keyword evidence="6" id="KW-0808">Transferase</keyword>
<keyword evidence="9 13" id="KW-0802">TPR repeat</keyword>
<proteinExistence type="inferred from homology"/>
<dbReference type="PROSITE" id="PS50293">
    <property type="entry name" value="TPR_REGION"/>
    <property type="match status" value="2"/>
</dbReference>
<evidence type="ECO:0000256" key="7">
    <source>
        <dbReference type="ARBA" id="ARBA00022692"/>
    </source>
</evidence>
<dbReference type="CTD" id="6751601"/>
<dbReference type="Gene3D" id="1.25.40.10">
    <property type="entry name" value="Tetratricopeptide repeat domain"/>
    <property type="match status" value="2"/>
</dbReference>
<feature type="transmembrane region" description="Helical" evidence="14">
    <location>
        <begin position="160"/>
        <end position="179"/>
    </location>
</feature>
<feature type="transmembrane region" description="Helical" evidence="14">
    <location>
        <begin position="386"/>
        <end position="410"/>
    </location>
</feature>
<evidence type="ECO:0000313" key="17">
    <source>
        <dbReference type="Proteomes" id="UP000009022"/>
    </source>
</evidence>
<dbReference type="RefSeq" id="XP_002110903.1">
    <property type="nucleotide sequence ID" value="XM_002110867.1"/>
</dbReference>
<dbReference type="Proteomes" id="UP000009022">
    <property type="component" value="Unassembled WGS sequence"/>
</dbReference>
<dbReference type="Pfam" id="PF13432">
    <property type="entry name" value="TPR_16"/>
    <property type="match status" value="1"/>
</dbReference>
<evidence type="ECO:0000259" key="15">
    <source>
        <dbReference type="Pfam" id="PF08409"/>
    </source>
</evidence>
<evidence type="ECO:0000256" key="10">
    <source>
        <dbReference type="ARBA" id="ARBA00022824"/>
    </source>
</evidence>
<dbReference type="GeneID" id="6751601"/>
<dbReference type="GO" id="GO:0035269">
    <property type="term" value="P:protein O-linked glycosylation via mannose"/>
    <property type="evidence" value="ECO:0000318"/>
    <property type="project" value="GO_Central"/>
</dbReference>
<dbReference type="PANTHER" id="PTHR44216">
    <property type="entry name" value="PROTEIN O-MANNOSYL-TRANSFERASE TMTC2"/>
    <property type="match status" value="1"/>
</dbReference>
<evidence type="ECO:0000256" key="11">
    <source>
        <dbReference type="ARBA" id="ARBA00022989"/>
    </source>
</evidence>
<evidence type="ECO:0000256" key="5">
    <source>
        <dbReference type="ARBA" id="ARBA00012839"/>
    </source>
</evidence>
<feature type="transmembrane region" description="Helical" evidence="14">
    <location>
        <begin position="6"/>
        <end position="26"/>
    </location>
</feature>
<keyword evidence="10" id="KW-0256">Endoplasmic reticulum</keyword>
<dbReference type="Pfam" id="PF08409">
    <property type="entry name" value="TMTC_DUF1736"/>
    <property type="match status" value="1"/>
</dbReference>
<feature type="transmembrane region" description="Helical" evidence="14">
    <location>
        <begin position="110"/>
        <end position="127"/>
    </location>
</feature>
<feature type="transmembrane region" description="Helical" evidence="14">
    <location>
        <begin position="266"/>
        <end position="286"/>
    </location>
</feature>
<dbReference type="SMART" id="SM00028">
    <property type="entry name" value="TPR"/>
    <property type="match status" value="9"/>
</dbReference>
<evidence type="ECO:0000256" key="4">
    <source>
        <dbReference type="ARBA" id="ARBA00007882"/>
    </source>
</evidence>
<feature type="repeat" description="TPR" evidence="13">
    <location>
        <begin position="738"/>
        <end position="771"/>
    </location>
</feature>
<feature type="transmembrane region" description="Helical" evidence="14">
    <location>
        <begin position="416"/>
        <end position="435"/>
    </location>
</feature>
<dbReference type="EMBL" id="DS985243">
    <property type="protein sequence ID" value="EDV26907.1"/>
    <property type="molecule type" value="Genomic_DNA"/>
</dbReference>
<evidence type="ECO:0000256" key="14">
    <source>
        <dbReference type="SAM" id="Phobius"/>
    </source>
</evidence>
<dbReference type="Pfam" id="PF13181">
    <property type="entry name" value="TPR_8"/>
    <property type="match status" value="2"/>
</dbReference>
<feature type="transmembrane region" description="Helical" evidence="14">
    <location>
        <begin position="220"/>
        <end position="245"/>
    </location>
</feature>
<feature type="domain" description="DUF1736" evidence="15">
    <location>
        <begin position="249"/>
        <end position="320"/>
    </location>
</feature>
<evidence type="ECO:0000256" key="2">
    <source>
        <dbReference type="ARBA" id="ARBA00004240"/>
    </source>
</evidence>
<comment type="subcellular location">
    <subcellularLocation>
        <location evidence="2">Endoplasmic reticulum</location>
    </subcellularLocation>
    <subcellularLocation>
        <location evidence="1">Membrane</location>
        <topology evidence="1">Multi-pass membrane protein</topology>
    </subcellularLocation>
</comment>
<evidence type="ECO:0000256" key="3">
    <source>
        <dbReference type="ARBA" id="ARBA00004922"/>
    </source>
</evidence>
<keyword evidence="8" id="KW-0677">Repeat</keyword>
<protein>
    <recommendedName>
        <fullName evidence="5">dolichyl-phosphate-mannose--protein mannosyltransferase</fullName>
        <ecNumber evidence="5">2.4.1.109</ecNumber>
    </recommendedName>
</protein>
<gene>
    <name evidence="16" type="ORF">TRIADDRAFT_22709</name>
</gene>
<dbReference type="PANTHER" id="PTHR44216:SF3">
    <property type="entry name" value="PROTEIN O-MANNOSYL-TRANSFERASE TMTC2"/>
    <property type="match status" value="1"/>
</dbReference>
<dbReference type="InterPro" id="IPR013618">
    <property type="entry name" value="TMTC_DUF1736"/>
</dbReference>
<dbReference type="GO" id="GO:0004169">
    <property type="term" value="F:dolichyl-phosphate-mannose-protein mannosyltransferase activity"/>
    <property type="evidence" value="ECO:0007669"/>
    <property type="project" value="UniProtKB-EC"/>
</dbReference>
<dbReference type="AlphaFoldDB" id="B3RRP9"/>
<dbReference type="GO" id="GO:0005789">
    <property type="term" value="C:endoplasmic reticulum membrane"/>
    <property type="evidence" value="ECO:0000318"/>
    <property type="project" value="GO_Central"/>
</dbReference>
<name>B3RRP9_TRIAD</name>
<dbReference type="PhylomeDB" id="B3RRP9"/>
<evidence type="ECO:0000256" key="12">
    <source>
        <dbReference type="ARBA" id="ARBA00023136"/>
    </source>
</evidence>
<feature type="transmembrane region" description="Helical" evidence="14">
    <location>
        <begin position="447"/>
        <end position="465"/>
    </location>
</feature>
<dbReference type="InterPro" id="IPR052384">
    <property type="entry name" value="TMTC_O-mannosyltransferase"/>
</dbReference>
<accession>B3RRP9</accession>
<dbReference type="UniPathway" id="UPA00378"/>
<keyword evidence="12 14" id="KW-0472">Membrane</keyword>
<feature type="repeat" description="TPR" evidence="13">
    <location>
        <begin position="554"/>
        <end position="587"/>
    </location>
</feature>
<dbReference type="SUPFAM" id="SSF48452">
    <property type="entry name" value="TPR-like"/>
    <property type="match status" value="2"/>
</dbReference>
<dbReference type="GO" id="GO:0000030">
    <property type="term" value="F:mannosyltransferase activity"/>
    <property type="evidence" value="ECO:0000318"/>
    <property type="project" value="GO_Central"/>
</dbReference>
<evidence type="ECO:0000256" key="1">
    <source>
        <dbReference type="ARBA" id="ARBA00004141"/>
    </source>
</evidence>
<dbReference type="PROSITE" id="PS50005">
    <property type="entry name" value="TPR"/>
    <property type="match status" value="7"/>
</dbReference>
<dbReference type="EC" id="2.4.1.109" evidence="5"/>
<feature type="transmembrane region" description="Helical" evidence="14">
    <location>
        <begin position="86"/>
        <end position="104"/>
    </location>
</feature>
<evidence type="ECO:0000256" key="9">
    <source>
        <dbReference type="ARBA" id="ARBA00022803"/>
    </source>
</evidence>
<comment type="similarity">
    <text evidence="4">Belongs to the TMTC family.</text>
</comment>
<feature type="repeat" description="TPR" evidence="13">
    <location>
        <begin position="670"/>
        <end position="703"/>
    </location>
</feature>
<keyword evidence="11 14" id="KW-1133">Transmembrane helix</keyword>
<feature type="repeat" description="TPR" evidence="13">
    <location>
        <begin position="772"/>
        <end position="805"/>
    </location>
</feature>
<evidence type="ECO:0000313" key="16">
    <source>
        <dbReference type="EMBL" id="EDV26907.1"/>
    </source>
</evidence>